<evidence type="ECO:0000313" key="3">
    <source>
        <dbReference type="Proteomes" id="UP000820977"/>
    </source>
</evidence>
<keyword evidence="1" id="KW-0732">Signal</keyword>
<comment type="caution">
    <text evidence="2">The sequence shown here is derived from an EMBL/GenBank/DDBJ whole genome shotgun (WGS) entry which is preliminary data.</text>
</comment>
<dbReference type="Proteomes" id="UP000820977">
    <property type="component" value="Unassembled WGS sequence"/>
</dbReference>
<feature type="signal peptide" evidence="1">
    <location>
        <begin position="1"/>
        <end position="21"/>
    </location>
</feature>
<protein>
    <submittedName>
        <fullName evidence="2">PKD domain-containing protein</fullName>
    </submittedName>
</protein>
<name>A0ABX2B4S3_9BACT</name>
<gene>
    <name evidence="2" type="ORF">HPS54_09820</name>
</gene>
<sequence>MTTKRKLMLSAFTCMALGMYAQSQDVTVLQLHPAPGQFVNTLPEANSESTHEDMCAKATESLRNGELIHLGTYGGYVTVQFDHPVKNLRGSDLRITGNGFYANADPVYGQETIGGSFEPGIVYVGVGNDVETAQWYELAGSEYYTTEIHDFSITYHKPTAEEGEHKQFCSVYDNYIKWEATWTENGERRDSTGYHIKNSFHKQTYWPLWEKGETLTFSGGKLPNNGIDRSGKGTYWVLYRYAPDAYGYVDASLNTDDYSTFDIDWAVDKDGKHVDLEEINFVKVVCGIFQYCGWLGETSTEVAGFQDLHLIEGYDDNPIIITPKQPTGISNPTVSSKKDGYIYDLTGRRVTSPSRGIYIKNGRKIYIK</sequence>
<organism evidence="2 3">
    <name type="scientific">Xylanibacter caecicola</name>
    <dbReference type="NCBI Taxonomy" id="2736294"/>
    <lineage>
        <taxon>Bacteria</taxon>
        <taxon>Pseudomonadati</taxon>
        <taxon>Bacteroidota</taxon>
        <taxon>Bacteroidia</taxon>
        <taxon>Bacteroidales</taxon>
        <taxon>Prevotellaceae</taxon>
        <taxon>Xylanibacter</taxon>
    </lineage>
</organism>
<proteinExistence type="predicted"/>
<dbReference type="EMBL" id="JABKKJ010000018">
    <property type="protein sequence ID" value="NPE25808.1"/>
    <property type="molecule type" value="Genomic_DNA"/>
</dbReference>
<evidence type="ECO:0000313" key="2">
    <source>
        <dbReference type="EMBL" id="NPE25808.1"/>
    </source>
</evidence>
<keyword evidence="3" id="KW-1185">Reference proteome</keyword>
<feature type="chain" id="PRO_5046796870" evidence="1">
    <location>
        <begin position="22"/>
        <end position="368"/>
    </location>
</feature>
<accession>A0ABX2B4S3</accession>
<dbReference type="RefSeq" id="WP_172345262.1">
    <property type="nucleotide sequence ID" value="NZ_CASYYZ010000038.1"/>
</dbReference>
<evidence type="ECO:0000256" key="1">
    <source>
        <dbReference type="SAM" id="SignalP"/>
    </source>
</evidence>
<reference evidence="2 3" key="1">
    <citation type="submission" date="2020-05" db="EMBL/GenBank/DDBJ databases">
        <title>Distinct polysaccharide utilization as determinants for interspecies competition between intestinal Prevotella spp.</title>
        <authorList>
            <person name="Galvez E.J.C."/>
            <person name="Iljazovic A."/>
            <person name="Strowig T."/>
        </authorList>
    </citation>
    <scope>NUCLEOTIDE SEQUENCE [LARGE SCALE GENOMIC DNA]</scope>
    <source>
        <strain evidence="2 3">PCHR</strain>
    </source>
</reference>